<proteinExistence type="inferred from homology"/>
<keyword evidence="4" id="KW-0479">Metal-binding</keyword>
<evidence type="ECO:0000313" key="7">
    <source>
        <dbReference type="Proteomes" id="UP000277871"/>
    </source>
</evidence>
<feature type="region of interest" description="Disordered" evidence="5">
    <location>
        <begin position="1"/>
        <end position="28"/>
    </location>
</feature>
<comment type="caution">
    <text evidence="6">The sequence shown here is derived from an EMBL/GenBank/DDBJ whole genome shotgun (WGS) entry which is preliminary data.</text>
</comment>
<evidence type="ECO:0000256" key="5">
    <source>
        <dbReference type="SAM" id="MobiDB-lite"/>
    </source>
</evidence>
<keyword evidence="7" id="KW-1185">Reference proteome</keyword>
<dbReference type="EC" id="6.3.3.2" evidence="4"/>
<dbReference type="GO" id="GO:0005524">
    <property type="term" value="F:ATP binding"/>
    <property type="evidence" value="ECO:0007669"/>
    <property type="project" value="UniProtKB-KW"/>
</dbReference>
<evidence type="ECO:0000256" key="1">
    <source>
        <dbReference type="ARBA" id="ARBA00010638"/>
    </source>
</evidence>
<dbReference type="AlphaFoldDB" id="A0A3L9L7C1"/>
<dbReference type="SUPFAM" id="SSF100950">
    <property type="entry name" value="NagB/RpiA/CoA transferase-like"/>
    <property type="match status" value="1"/>
</dbReference>
<dbReference type="EMBL" id="RDEX01000001">
    <property type="protein sequence ID" value="RLY94461.1"/>
    <property type="molecule type" value="Genomic_DNA"/>
</dbReference>
<protein>
    <recommendedName>
        <fullName evidence="4">5-formyltetrahydrofolate cyclo-ligase</fullName>
        <ecNumber evidence="4">6.3.3.2</ecNumber>
    </recommendedName>
</protein>
<dbReference type="Proteomes" id="UP000277871">
    <property type="component" value="Unassembled WGS sequence"/>
</dbReference>
<comment type="catalytic activity">
    <reaction evidence="4">
        <text>(6S)-5-formyl-5,6,7,8-tetrahydrofolate + ATP = (6R)-5,10-methenyltetrahydrofolate + ADP + phosphate</text>
        <dbReference type="Rhea" id="RHEA:10488"/>
        <dbReference type="ChEBI" id="CHEBI:30616"/>
        <dbReference type="ChEBI" id="CHEBI:43474"/>
        <dbReference type="ChEBI" id="CHEBI:57455"/>
        <dbReference type="ChEBI" id="CHEBI:57457"/>
        <dbReference type="ChEBI" id="CHEBI:456216"/>
        <dbReference type="EC" id="6.3.3.2"/>
    </reaction>
</comment>
<dbReference type="InterPro" id="IPR024185">
    <property type="entry name" value="FTHF_cligase-like_sf"/>
</dbReference>
<evidence type="ECO:0000256" key="2">
    <source>
        <dbReference type="ARBA" id="ARBA00022741"/>
    </source>
</evidence>
<dbReference type="NCBIfam" id="TIGR02727">
    <property type="entry name" value="MTHFS_bact"/>
    <property type="match status" value="1"/>
</dbReference>
<dbReference type="GO" id="GO:0030272">
    <property type="term" value="F:5-formyltetrahydrofolate cyclo-ligase activity"/>
    <property type="evidence" value="ECO:0007669"/>
    <property type="project" value="UniProtKB-EC"/>
</dbReference>
<dbReference type="PANTHER" id="PTHR23407">
    <property type="entry name" value="ATPASE INHIBITOR/5-FORMYLTETRAHYDROFOLATE CYCLO-LIGASE"/>
    <property type="match status" value="1"/>
</dbReference>
<dbReference type="Pfam" id="PF01812">
    <property type="entry name" value="5-FTHF_cyc-lig"/>
    <property type="match status" value="1"/>
</dbReference>
<dbReference type="OrthoDB" id="3242798at2"/>
<dbReference type="InterPro" id="IPR037171">
    <property type="entry name" value="NagB/RpiA_transferase-like"/>
</dbReference>
<evidence type="ECO:0000256" key="3">
    <source>
        <dbReference type="ARBA" id="ARBA00022840"/>
    </source>
</evidence>
<keyword evidence="6" id="KW-0436">Ligase</keyword>
<reference evidence="6 7" key="1">
    <citation type="submission" date="2018-10" db="EMBL/GenBank/DDBJ databases">
        <title>Kocuria tytonicola, new bacteria from the preen glands of American barn owls (Tyto furcata).</title>
        <authorList>
            <person name="Braun M.S."/>
            <person name="Wang E."/>
            <person name="Zimmermann S."/>
            <person name="Boutin S."/>
            <person name="Wagner H."/>
            <person name="Wink M."/>
        </authorList>
    </citation>
    <scope>NUCLEOTIDE SEQUENCE [LARGE SCALE GENOMIC DNA]</scope>
    <source>
        <strain evidence="6 7">473</strain>
    </source>
</reference>
<dbReference type="InterPro" id="IPR002698">
    <property type="entry name" value="FTHF_cligase"/>
</dbReference>
<comment type="cofactor">
    <cofactor evidence="4">
        <name>Mg(2+)</name>
        <dbReference type="ChEBI" id="CHEBI:18420"/>
    </cofactor>
</comment>
<dbReference type="GO" id="GO:0046872">
    <property type="term" value="F:metal ion binding"/>
    <property type="evidence" value="ECO:0007669"/>
    <property type="project" value="UniProtKB-KW"/>
</dbReference>
<keyword evidence="4" id="KW-0460">Magnesium</keyword>
<sequence>MREQGDVLPRADSTVRRSHVTNGPADADAKARLRGEVLERRRRRAGAARRGAEAGFSRHLARVLAETNAPDVAAFLPLPGEPPLLPALAQAHERGHRVWLPAVEPGRRLSWVRWQPGTPLAPGALPGLLEPTGQRHGTEAFTAVGLLVVPVVAVGRDGVRLGFGGGYYDRFLPVLSAAGHRPRIMACCFADEVMPAGSVPRESHDAVLDTVLTEHGVVVLREPAGDRSPAPATTGRGATPCGGSETLPPE</sequence>
<dbReference type="GO" id="GO:0009396">
    <property type="term" value="P:folic acid-containing compound biosynthetic process"/>
    <property type="evidence" value="ECO:0007669"/>
    <property type="project" value="TreeGrafter"/>
</dbReference>
<accession>A0A3L9L7C1</accession>
<keyword evidence="2 4" id="KW-0547">Nucleotide-binding</keyword>
<evidence type="ECO:0000256" key="4">
    <source>
        <dbReference type="RuleBase" id="RU361279"/>
    </source>
</evidence>
<comment type="similarity">
    <text evidence="1 4">Belongs to the 5-formyltetrahydrofolate cyclo-ligase family.</text>
</comment>
<name>A0A3L9L7C1_9MICC</name>
<organism evidence="6 7">
    <name type="scientific">Kocuria tytonicola</name>
    <dbReference type="NCBI Taxonomy" id="2055946"/>
    <lineage>
        <taxon>Bacteria</taxon>
        <taxon>Bacillati</taxon>
        <taxon>Actinomycetota</taxon>
        <taxon>Actinomycetes</taxon>
        <taxon>Micrococcales</taxon>
        <taxon>Micrococcaceae</taxon>
        <taxon>Kocuria</taxon>
    </lineage>
</organism>
<gene>
    <name evidence="6" type="ORF">EAE32_04555</name>
</gene>
<keyword evidence="3 4" id="KW-0067">ATP-binding</keyword>
<dbReference type="PANTHER" id="PTHR23407:SF1">
    <property type="entry name" value="5-FORMYLTETRAHYDROFOLATE CYCLO-LIGASE"/>
    <property type="match status" value="1"/>
</dbReference>
<dbReference type="GO" id="GO:0035999">
    <property type="term" value="P:tetrahydrofolate interconversion"/>
    <property type="evidence" value="ECO:0007669"/>
    <property type="project" value="TreeGrafter"/>
</dbReference>
<feature type="region of interest" description="Disordered" evidence="5">
    <location>
        <begin position="222"/>
        <end position="250"/>
    </location>
</feature>
<dbReference type="Gene3D" id="3.40.50.10420">
    <property type="entry name" value="NagB/RpiA/CoA transferase-like"/>
    <property type="match status" value="1"/>
</dbReference>
<evidence type="ECO:0000313" key="6">
    <source>
        <dbReference type="EMBL" id="RLY94461.1"/>
    </source>
</evidence>